<evidence type="ECO:0000313" key="6">
    <source>
        <dbReference type="Proteomes" id="UP000366872"/>
    </source>
</evidence>
<dbReference type="CDD" id="cd01167">
    <property type="entry name" value="bac_FRK"/>
    <property type="match status" value="1"/>
</dbReference>
<evidence type="ECO:0000313" key="5">
    <source>
        <dbReference type="EMBL" id="VGO12425.1"/>
    </source>
</evidence>
<evidence type="ECO:0000259" key="4">
    <source>
        <dbReference type="Pfam" id="PF00294"/>
    </source>
</evidence>
<accession>A0A6C2TXR2</accession>
<dbReference type="Gene3D" id="3.40.1190.20">
    <property type="match status" value="1"/>
</dbReference>
<feature type="domain" description="Carbohydrate kinase PfkB" evidence="4">
    <location>
        <begin position="23"/>
        <end position="288"/>
    </location>
</feature>
<gene>
    <name evidence="5" type="primary">scrK_2</name>
    <name evidence="5" type="ORF">PDESU_00977</name>
</gene>
<dbReference type="SUPFAM" id="SSF53613">
    <property type="entry name" value="Ribokinase-like"/>
    <property type="match status" value="1"/>
</dbReference>
<dbReference type="InterPro" id="IPR011611">
    <property type="entry name" value="PfkB_dom"/>
</dbReference>
<dbReference type="Proteomes" id="UP000366872">
    <property type="component" value="Unassembled WGS sequence"/>
</dbReference>
<dbReference type="PANTHER" id="PTHR43085:SF57">
    <property type="entry name" value="CARBOHYDRATE KINASE PFKB DOMAIN-CONTAINING PROTEIN"/>
    <property type="match status" value="1"/>
</dbReference>
<dbReference type="InterPro" id="IPR050306">
    <property type="entry name" value="PfkB_Carbo_kinase"/>
</dbReference>
<keyword evidence="2" id="KW-0808">Transferase</keyword>
<dbReference type="PANTHER" id="PTHR43085">
    <property type="entry name" value="HEXOKINASE FAMILY MEMBER"/>
    <property type="match status" value="1"/>
</dbReference>
<dbReference type="Pfam" id="PF00294">
    <property type="entry name" value="PfkB"/>
    <property type="match status" value="1"/>
</dbReference>
<dbReference type="EMBL" id="CAAHFG010000001">
    <property type="protein sequence ID" value="VGO12425.1"/>
    <property type="molecule type" value="Genomic_DNA"/>
</dbReference>
<dbReference type="GO" id="GO:0016301">
    <property type="term" value="F:kinase activity"/>
    <property type="evidence" value="ECO:0007669"/>
    <property type="project" value="UniProtKB-KW"/>
</dbReference>
<keyword evidence="3 5" id="KW-0418">Kinase</keyword>
<proteinExistence type="inferred from homology"/>
<protein>
    <submittedName>
        <fullName evidence="5">Fructokinase</fullName>
    </submittedName>
</protein>
<name>A0A6C2TXR2_PONDE</name>
<evidence type="ECO:0000256" key="2">
    <source>
        <dbReference type="ARBA" id="ARBA00022679"/>
    </source>
</evidence>
<evidence type="ECO:0000256" key="3">
    <source>
        <dbReference type="ARBA" id="ARBA00022777"/>
    </source>
</evidence>
<keyword evidence="6" id="KW-1185">Reference proteome</keyword>
<evidence type="ECO:0000256" key="1">
    <source>
        <dbReference type="ARBA" id="ARBA00010688"/>
    </source>
</evidence>
<dbReference type="InterPro" id="IPR029056">
    <property type="entry name" value="Ribokinase-like"/>
</dbReference>
<organism evidence="5 6">
    <name type="scientific">Pontiella desulfatans</name>
    <dbReference type="NCBI Taxonomy" id="2750659"/>
    <lineage>
        <taxon>Bacteria</taxon>
        <taxon>Pseudomonadati</taxon>
        <taxon>Kiritimatiellota</taxon>
        <taxon>Kiritimatiellia</taxon>
        <taxon>Kiritimatiellales</taxon>
        <taxon>Pontiellaceae</taxon>
        <taxon>Pontiella</taxon>
    </lineage>
</organism>
<dbReference type="AlphaFoldDB" id="A0A6C2TXR2"/>
<sequence length="298" mass="32372">MKTKKNIVGIGELLWDLFPTGARLGGAPLNFCYHCKQLGAQGIPVSAVGKDQLGGDIREILASKNIPDEFVAETPGLPTGTVDVQLDENGKPVYEIKQPVAWDSIPWSDALVQLAEKTDAVCFGSLAQRNEGSRKTIRGFLQAMKPDALKIYDINLRQDFYSKEIVADSLELCNVLKLSDEELPVVARMFALSGKVEEQLLTLVERFDLQMIAYTRGPDGSLLATMNEISDQPGYPGKAINSVGAGDSFSAALCMSLLAGRTIDEINDHALQVSTYVCMQDSATPELPENVKNGTKYA</sequence>
<reference evidence="5 6" key="1">
    <citation type="submission" date="2019-04" db="EMBL/GenBank/DDBJ databases">
        <authorList>
            <person name="Van Vliet M D."/>
        </authorList>
    </citation>
    <scope>NUCLEOTIDE SEQUENCE [LARGE SCALE GENOMIC DNA]</scope>
    <source>
        <strain evidence="5 6">F1</strain>
    </source>
</reference>
<dbReference type="RefSeq" id="WP_168441974.1">
    <property type="nucleotide sequence ID" value="NZ_CAAHFG010000001.1"/>
</dbReference>
<comment type="similarity">
    <text evidence="1">Belongs to the carbohydrate kinase PfkB family.</text>
</comment>